<dbReference type="SMART" id="SM00088">
    <property type="entry name" value="PINT"/>
    <property type="match status" value="1"/>
</dbReference>
<dbReference type="KEGG" id="yli:2910930"/>
<reference evidence="4 5" key="1">
    <citation type="journal article" date="2016" name="PLoS ONE">
        <title>Sequence Assembly of Yarrowia lipolytica Strain W29/CLIB89 Shows Transposable Element Diversity.</title>
        <authorList>
            <person name="Magnan C."/>
            <person name="Yu J."/>
            <person name="Chang I."/>
            <person name="Jahn E."/>
            <person name="Kanomata Y."/>
            <person name="Wu J."/>
            <person name="Zeller M."/>
            <person name="Oakes M."/>
            <person name="Baldi P."/>
            <person name="Sandmeyer S."/>
        </authorList>
    </citation>
    <scope>NUCLEOTIDE SEQUENCE [LARGE SCALE GENOMIC DNA]</scope>
    <source>
        <strain evidence="5">CLIB89(W29)</strain>
    </source>
</reference>
<dbReference type="Pfam" id="PF22241">
    <property type="entry name" value="PSMD12-CSN4_N"/>
    <property type="match status" value="1"/>
</dbReference>
<protein>
    <recommendedName>
        <fullName evidence="3">PCI domain-containing protein</fullName>
    </recommendedName>
</protein>
<dbReference type="Pfam" id="PF18098">
    <property type="entry name" value="RPN5_C"/>
    <property type="match status" value="1"/>
</dbReference>
<proteinExistence type="inferred from homology"/>
<dbReference type="InterPro" id="IPR000717">
    <property type="entry name" value="PCI_dom"/>
</dbReference>
<dbReference type="PANTHER" id="PTHR10855">
    <property type="entry name" value="26S PROTEASOME NON-ATPASE REGULATORY SUBUNIT 12/COP9 SIGNALOSOME COMPLEX SUBUNIT 4"/>
    <property type="match status" value="1"/>
</dbReference>
<dbReference type="VEuPathDB" id="FungiDB:YALI0_D09977g"/>
<evidence type="ECO:0000313" key="4">
    <source>
        <dbReference type="EMBL" id="AOW03857.1"/>
    </source>
</evidence>
<evidence type="ECO:0000256" key="1">
    <source>
        <dbReference type="ARBA" id="ARBA00006397"/>
    </source>
</evidence>
<dbReference type="VEuPathDB" id="FungiDB:YALI1_D12630g"/>
<dbReference type="InterPro" id="IPR036390">
    <property type="entry name" value="WH_DNA-bd_sf"/>
</dbReference>
<dbReference type="GO" id="GO:0005737">
    <property type="term" value="C:cytoplasm"/>
    <property type="evidence" value="ECO:0007669"/>
    <property type="project" value="TreeGrafter"/>
</dbReference>
<feature type="domain" description="PCI" evidence="3">
    <location>
        <begin position="251"/>
        <end position="423"/>
    </location>
</feature>
<dbReference type="InterPro" id="IPR040896">
    <property type="entry name" value="RPN5_C"/>
</dbReference>
<dbReference type="eggNOG" id="KOG1498">
    <property type="taxonomic scope" value="Eukaryota"/>
</dbReference>
<keyword evidence="2" id="KW-0647">Proteasome</keyword>
<evidence type="ECO:0000313" key="5">
    <source>
        <dbReference type="Proteomes" id="UP000182444"/>
    </source>
</evidence>
<gene>
    <name evidence="4" type="ORF">YALI1_D12630g</name>
</gene>
<dbReference type="GeneID" id="2910930"/>
<dbReference type="InterPro" id="IPR054559">
    <property type="entry name" value="PSMD12-CSN4-like_N"/>
</dbReference>
<dbReference type="PROSITE" id="PS50250">
    <property type="entry name" value="PCI"/>
    <property type="match status" value="1"/>
</dbReference>
<dbReference type="PANTHER" id="PTHR10855:SF1">
    <property type="entry name" value="26S PROTEASOME NON-ATPASE REGULATORY SUBUNIT 12"/>
    <property type="match status" value="1"/>
</dbReference>
<dbReference type="Gene3D" id="1.10.10.10">
    <property type="entry name" value="Winged helix-like DNA-binding domain superfamily/Winged helix DNA-binding domain"/>
    <property type="match status" value="1"/>
</dbReference>
<dbReference type="GO" id="GO:0008541">
    <property type="term" value="C:proteasome regulatory particle, lid subcomplex"/>
    <property type="evidence" value="ECO:0007669"/>
    <property type="project" value="TreeGrafter"/>
</dbReference>
<dbReference type="RefSeq" id="XP_502639.3">
    <property type="nucleotide sequence ID" value="XM_502639.3"/>
</dbReference>
<dbReference type="Proteomes" id="UP000182444">
    <property type="component" value="Chromosome 1D"/>
</dbReference>
<evidence type="ECO:0000259" key="3">
    <source>
        <dbReference type="PROSITE" id="PS50250"/>
    </source>
</evidence>
<comment type="similarity">
    <text evidence="1">Belongs to the proteasome subunit p55 family.</text>
</comment>
<dbReference type="SUPFAM" id="SSF46785">
    <property type="entry name" value="Winged helix' DNA-binding domain"/>
    <property type="match status" value="1"/>
</dbReference>
<accession>A0A1D8NDZ3</accession>
<name>A0A1D8NDZ3_YARLL</name>
<dbReference type="Pfam" id="PF01399">
    <property type="entry name" value="PCI"/>
    <property type="match status" value="1"/>
</dbReference>
<sequence>MCTHHHHRLNATTTTMSTDESLIKAEKDYTEELDAQLPEIRTLAKSNIAAALEKLLVLEKQTRQASDLASSKRVLKEIVETTKDADKDWSLLNEQVQLLSKKHGQLKTAIGYMIQSVIDLLDKAPSEATKIATIENIRTVTEGKIFVEVERARVTLTLAKIREAEGDIATACDILCELQVETYGSMDQREKTEFILKQVELCILKGDFTQALILSRKILVRYFENPDVHDLKLIYYDYMIKISLHDHKYLDVAQHYLHVYDTPSVVADPAQWKPVLTHIVYYLVLAPFDNLESDLLHKINLDHKLQTLPLQAELVKNFIANELMRWPKVEEVYGKELRQSDVFSPKEDDGDRRWDDLRKRVIEHNIRVVSKYYTRIRTARLTQLLDLTEKETEEFISSLVTQGTIYARINRPERVVTFAKPQDTNDILNTWSANIGTLLDHVESIGHLITKEEMMNGIKSQS</sequence>
<dbReference type="InterPro" id="IPR036388">
    <property type="entry name" value="WH-like_DNA-bd_sf"/>
</dbReference>
<dbReference type="InterPro" id="IPR040134">
    <property type="entry name" value="PSMD12/CSN4"/>
</dbReference>
<dbReference type="AlphaFoldDB" id="A0A1D8NDZ3"/>
<dbReference type="FunFam" id="1.10.10.10:FF:000070">
    <property type="entry name" value="26S proteasome non-ATPase regulatory subunit 12"/>
    <property type="match status" value="1"/>
</dbReference>
<dbReference type="GO" id="GO:0005634">
    <property type="term" value="C:nucleus"/>
    <property type="evidence" value="ECO:0007669"/>
    <property type="project" value="UniProtKB-ARBA"/>
</dbReference>
<dbReference type="EMBL" id="CP017556">
    <property type="protein sequence ID" value="AOW03857.1"/>
    <property type="molecule type" value="Genomic_DNA"/>
</dbReference>
<organism evidence="4 5">
    <name type="scientific">Yarrowia lipolytica</name>
    <name type="common">Candida lipolytica</name>
    <dbReference type="NCBI Taxonomy" id="4952"/>
    <lineage>
        <taxon>Eukaryota</taxon>
        <taxon>Fungi</taxon>
        <taxon>Dikarya</taxon>
        <taxon>Ascomycota</taxon>
        <taxon>Saccharomycotina</taxon>
        <taxon>Dipodascomycetes</taxon>
        <taxon>Dipodascales</taxon>
        <taxon>Dipodascales incertae sedis</taxon>
        <taxon>Yarrowia</taxon>
    </lineage>
</organism>
<evidence type="ECO:0000256" key="2">
    <source>
        <dbReference type="ARBA" id="ARBA00022942"/>
    </source>
</evidence>